<name>A0ABW7UVY8_9ACTN</name>
<dbReference type="Pfam" id="PF07366">
    <property type="entry name" value="SnoaL"/>
    <property type="match status" value="1"/>
</dbReference>
<evidence type="ECO:0000313" key="1">
    <source>
        <dbReference type="EMBL" id="MFI1966759.1"/>
    </source>
</evidence>
<dbReference type="PANTHER" id="PTHR38436">
    <property type="entry name" value="POLYKETIDE CYCLASE SNOAL-LIKE DOMAIN"/>
    <property type="match status" value="1"/>
</dbReference>
<dbReference type="Gene3D" id="3.10.450.50">
    <property type="match status" value="1"/>
</dbReference>
<accession>A0ABW7UVY8</accession>
<comment type="caution">
    <text evidence="1">The sequence shown here is derived from an EMBL/GenBank/DDBJ whole genome shotgun (WGS) entry which is preliminary data.</text>
</comment>
<dbReference type="InterPro" id="IPR009959">
    <property type="entry name" value="Cyclase_SnoaL-like"/>
</dbReference>
<organism evidence="1 2">
    <name type="scientific">Streptomyces pathocidini</name>
    <dbReference type="NCBI Taxonomy" id="1650571"/>
    <lineage>
        <taxon>Bacteria</taxon>
        <taxon>Bacillati</taxon>
        <taxon>Actinomycetota</taxon>
        <taxon>Actinomycetes</taxon>
        <taxon>Kitasatosporales</taxon>
        <taxon>Streptomycetaceae</taxon>
        <taxon>Streptomyces</taxon>
    </lineage>
</organism>
<dbReference type="PANTHER" id="PTHR38436:SF1">
    <property type="entry name" value="ESTER CYCLASE"/>
    <property type="match status" value="1"/>
</dbReference>
<gene>
    <name evidence="1" type="ORF">ACH429_22040</name>
</gene>
<dbReference type="EMBL" id="JBIRWE010000011">
    <property type="protein sequence ID" value="MFI1966759.1"/>
    <property type="molecule type" value="Genomic_DNA"/>
</dbReference>
<reference evidence="1 2" key="1">
    <citation type="submission" date="2024-10" db="EMBL/GenBank/DDBJ databases">
        <title>The Natural Products Discovery Center: Release of the First 8490 Sequenced Strains for Exploring Actinobacteria Biosynthetic Diversity.</title>
        <authorList>
            <person name="Kalkreuter E."/>
            <person name="Kautsar S.A."/>
            <person name="Yang D."/>
            <person name="Bader C.D."/>
            <person name="Teijaro C.N."/>
            <person name="Fluegel L."/>
            <person name="Davis C.M."/>
            <person name="Simpson J.R."/>
            <person name="Lauterbach L."/>
            <person name="Steele A.D."/>
            <person name="Gui C."/>
            <person name="Meng S."/>
            <person name="Li G."/>
            <person name="Viehrig K."/>
            <person name="Ye F."/>
            <person name="Su P."/>
            <person name="Kiefer A.F."/>
            <person name="Nichols A."/>
            <person name="Cepeda A.J."/>
            <person name="Yan W."/>
            <person name="Fan B."/>
            <person name="Jiang Y."/>
            <person name="Adhikari A."/>
            <person name="Zheng C.-J."/>
            <person name="Schuster L."/>
            <person name="Cowan T.M."/>
            <person name="Smanski M.J."/>
            <person name="Chevrette M.G."/>
            <person name="De Carvalho L.P.S."/>
            <person name="Shen B."/>
        </authorList>
    </citation>
    <scope>NUCLEOTIDE SEQUENCE [LARGE SCALE GENOMIC DNA]</scope>
    <source>
        <strain evidence="1 2">NPDC020327</strain>
    </source>
</reference>
<sequence length="232" mass="26797">MTFVQIIDCKTGRFEDMNRLMDIWAEQTRGRRTATHAMVGRDRSDDAHYIEIIEFPSYEDAMRNSNLPETDRTFQEIVALCDEMPVFTDLDVVREDELNKAAARRFFEDVAGRGDLTAIDGLFAPGYRDHDIGKERDTTVGSDVLRRDVAAWRHAFAFDFQLDSQLAEGDEVATRWTWRGTHRGEFMGIPPTGRECAMTGVTVFRFQDGLIQEGWWNYDILRLLRQLDAVEM</sequence>
<dbReference type="SUPFAM" id="SSF54427">
    <property type="entry name" value="NTF2-like"/>
    <property type="match status" value="1"/>
</dbReference>
<evidence type="ECO:0000313" key="2">
    <source>
        <dbReference type="Proteomes" id="UP001611548"/>
    </source>
</evidence>
<dbReference type="Proteomes" id="UP001611548">
    <property type="component" value="Unassembled WGS sequence"/>
</dbReference>
<dbReference type="RefSeq" id="WP_055473277.1">
    <property type="nucleotide sequence ID" value="NZ_JBIRWE010000011.1"/>
</dbReference>
<dbReference type="InterPro" id="IPR032710">
    <property type="entry name" value="NTF2-like_dom_sf"/>
</dbReference>
<protein>
    <submittedName>
        <fullName evidence="1">Ester cyclase</fullName>
    </submittedName>
</protein>
<keyword evidence="2" id="KW-1185">Reference proteome</keyword>
<proteinExistence type="predicted"/>